<keyword evidence="4" id="KW-1185">Reference proteome</keyword>
<accession>A0A5N5DRW5</accession>
<feature type="region of interest" description="Disordered" evidence="2">
    <location>
        <begin position="63"/>
        <end position="133"/>
    </location>
</feature>
<feature type="compositionally biased region" description="Polar residues" evidence="2">
    <location>
        <begin position="71"/>
        <end position="92"/>
    </location>
</feature>
<feature type="compositionally biased region" description="Polar residues" evidence="2">
    <location>
        <begin position="123"/>
        <end position="132"/>
    </location>
</feature>
<keyword evidence="3" id="KW-0808">Transferase</keyword>
<evidence type="ECO:0000313" key="3">
    <source>
        <dbReference type="EMBL" id="KAB2580380.1"/>
    </source>
</evidence>
<protein>
    <submittedName>
        <fullName evidence="3">Beta-mannosyltransferase 3</fullName>
    </submittedName>
</protein>
<dbReference type="AlphaFoldDB" id="A0A5N5DRW5"/>
<keyword evidence="1" id="KW-0175">Coiled coil</keyword>
<proteinExistence type="predicted"/>
<dbReference type="OrthoDB" id="9977870at2759"/>
<dbReference type="GO" id="GO:0016757">
    <property type="term" value="F:glycosyltransferase activity"/>
    <property type="evidence" value="ECO:0007669"/>
    <property type="project" value="UniProtKB-KW"/>
</dbReference>
<dbReference type="EMBL" id="VCHE01000003">
    <property type="protein sequence ID" value="KAB2580380.1"/>
    <property type="molecule type" value="Genomic_DNA"/>
</dbReference>
<keyword evidence="3" id="KW-0328">Glycosyltransferase</keyword>
<gene>
    <name evidence="3" type="primary">BMT3</name>
    <name evidence="3" type="ORF">DBV05_g949</name>
</gene>
<comment type="caution">
    <text evidence="3">The sequence shown here is derived from an EMBL/GenBank/DDBJ whole genome shotgun (WGS) entry which is preliminary data.</text>
</comment>
<dbReference type="Proteomes" id="UP000325902">
    <property type="component" value="Unassembled WGS sequence"/>
</dbReference>
<feature type="coiled-coil region" evidence="1">
    <location>
        <begin position="377"/>
        <end position="415"/>
    </location>
</feature>
<name>A0A5N5DRW5_9PEZI</name>
<sequence length="504" mass="57981">MDTLAEADFDKLPFFFTTLYEKEALKLKEGQSEDWLDDDLRANALAQGLCDIDLQLPNAPDVLGPTASPLRRSSVSGNTQASCSTDITTPDSPASADDHDRSFAASPPQRHSMSAAPHPVNYSRHSTSSLASYRSPKPRFFRRMSSFGKKYFSADDQGLRSPPKHSYSSIHRLGDVTGRITYKHPRVKEDSVTDFDAESALLPEHSRASSPDSVISHHPHVSATMTASQRAALNLALEHAQFRDMWQEYSKTWERIITFEVKQKQLFHFWERFSRRSLYAQFNLLKDRLAAKHLQETERLDEKQLKAEYALEQAHREERARSAAALKHMKAYCSGSSVPGSTKRRIVTEDDKRRLREQEKLHDELDSKHEAAMKMTRARQEKDVKELKHEHEQEFKELDKKYKEARALSRKTTQEISHQLDDVIRARRLRVVQRWYINLKLWDRGTTDQDDVPAYTDLPIIPWPDKTVVETMTSRTYSVLDTWHTFNDLPPAVSLHVPVVPECD</sequence>
<evidence type="ECO:0000256" key="1">
    <source>
        <dbReference type="SAM" id="Coils"/>
    </source>
</evidence>
<evidence type="ECO:0000313" key="4">
    <source>
        <dbReference type="Proteomes" id="UP000325902"/>
    </source>
</evidence>
<evidence type="ECO:0000256" key="2">
    <source>
        <dbReference type="SAM" id="MobiDB-lite"/>
    </source>
</evidence>
<reference evidence="3 4" key="1">
    <citation type="journal article" date="2019" name="Sci. Rep.">
        <title>A multi-omics analysis of the grapevine pathogen Lasiodiplodia theobromae reveals that temperature affects the expression of virulence- and pathogenicity-related genes.</title>
        <authorList>
            <person name="Felix C."/>
            <person name="Meneses R."/>
            <person name="Goncalves M.F.M."/>
            <person name="Tilleman L."/>
            <person name="Duarte A.S."/>
            <person name="Jorrin-Novo J.V."/>
            <person name="Van de Peer Y."/>
            <person name="Deforce D."/>
            <person name="Van Nieuwerburgh F."/>
            <person name="Esteves A.C."/>
            <person name="Alves A."/>
        </authorList>
    </citation>
    <scope>NUCLEOTIDE SEQUENCE [LARGE SCALE GENOMIC DNA]</scope>
    <source>
        <strain evidence="3 4">LA-SOL3</strain>
    </source>
</reference>
<organism evidence="3 4">
    <name type="scientific">Lasiodiplodia theobromae</name>
    <dbReference type="NCBI Taxonomy" id="45133"/>
    <lineage>
        <taxon>Eukaryota</taxon>
        <taxon>Fungi</taxon>
        <taxon>Dikarya</taxon>
        <taxon>Ascomycota</taxon>
        <taxon>Pezizomycotina</taxon>
        <taxon>Dothideomycetes</taxon>
        <taxon>Dothideomycetes incertae sedis</taxon>
        <taxon>Botryosphaeriales</taxon>
        <taxon>Botryosphaeriaceae</taxon>
        <taxon>Lasiodiplodia</taxon>
    </lineage>
</organism>